<protein>
    <submittedName>
        <fullName evidence="2">Uncharacterized protein</fullName>
    </submittedName>
</protein>
<proteinExistence type="predicted"/>
<reference evidence="2 3" key="1">
    <citation type="submission" date="2016-08" db="EMBL/GenBank/DDBJ databases">
        <authorList>
            <consortium name="Lentinula edodes genome sequencing consortium"/>
            <person name="Sakamoto Y."/>
            <person name="Nakade K."/>
            <person name="Sato S."/>
            <person name="Yoshida Y."/>
            <person name="Miyazaki K."/>
            <person name="Natsume S."/>
            <person name="Konno N."/>
        </authorList>
    </citation>
    <scope>NUCLEOTIDE SEQUENCE [LARGE SCALE GENOMIC DNA]</scope>
    <source>
        <strain evidence="2 3">NBRC 111202</strain>
    </source>
</reference>
<feature type="region of interest" description="Disordered" evidence="1">
    <location>
        <begin position="132"/>
        <end position="156"/>
    </location>
</feature>
<reference evidence="2 3" key="2">
    <citation type="submission" date="2017-02" db="EMBL/GenBank/DDBJ databases">
        <title>A genome survey and senescence transcriptome analysis in Lentinula edodes.</title>
        <authorList>
            <person name="Sakamoto Y."/>
            <person name="Nakade K."/>
            <person name="Sato S."/>
            <person name="Yoshida Y."/>
            <person name="Miyazaki K."/>
            <person name="Natsume S."/>
            <person name="Konno N."/>
        </authorList>
    </citation>
    <scope>NUCLEOTIDE SEQUENCE [LARGE SCALE GENOMIC DNA]</scope>
    <source>
        <strain evidence="2 3">NBRC 111202</strain>
    </source>
</reference>
<accession>A0A1Q3E2T1</accession>
<keyword evidence="3" id="KW-1185">Reference proteome</keyword>
<dbReference type="EMBL" id="BDGU01000062">
    <property type="protein sequence ID" value="GAW01471.1"/>
    <property type="molecule type" value="Genomic_DNA"/>
</dbReference>
<evidence type="ECO:0000256" key="1">
    <source>
        <dbReference type="SAM" id="MobiDB-lite"/>
    </source>
</evidence>
<comment type="caution">
    <text evidence="2">The sequence shown here is derived from an EMBL/GenBank/DDBJ whole genome shotgun (WGS) entry which is preliminary data.</text>
</comment>
<sequence length="579" mass="63578">MNIHDAKLGVFDTRLSHGIYRWKVQNEAFIRYADPHYCRIISIRYRRRSITVALPQHVVQATKPKPLPTLLPLPINSLFTMYASAMSMLPNIMPGAQMPMMPHVPQPPHTPISRAPSPSGFSRVSDGLPFRTSPSLSDFQIEKSAKSPPSSARRRTMMPMPQVDDEFAFREAVSKLLAARLRLSTISGLIPMDSSQLVLFFRTKSGITHSLDFPIDVDQNSPPALDVLIAACRPHQTSDYDDYSDNESLFYPPNFPLTTSLEIANLPILDAVRSSLFPLLPQGHYLTVMRDKLEVVVKGGRMGPQPRSLRNDGRVATIVVTLPVRFRGGSFIVRDSEGYEERYFGRGGKNGDMEWLAFSADYFWADWSYGATYQPERQLLGFDVASTQYVLGSSEVLAESLVPMLKGGDSVLYHAIKLYKLSPELHWTAGGYIWPVDRTVEIAEQGQNSSPSAKLAGLLETPRGRVTSTPAVRGAFALPPHAGSASGRAGSVAGRAGSVNGGFSGSSAGSTYPDSDEDLLDNLRYRVQQSGAIPLGEADITILNDWNNPTPMIGKERVPFVVGGELDKLVVNALMVICP</sequence>
<evidence type="ECO:0000313" key="2">
    <source>
        <dbReference type="EMBL" id="GAW01471.1"/>
    </source>
</evidence>
<dbReference type="AlphaFoldDB" id="A0A1Q3E2T1"/>
<organism evidence="2 3">
    <name type="scientific">Lentinula edodes</name>
    <name type="common">Shiitake mushroom</name>
    <name type="synonym">Lentinus edodes</name>
    <dbReference type="NCBI Taxonomy" id="5353"/>
    <lineage>
        <taxon>Eukaryota</taxon>
        <taxon>Fungi</taxon>
        <taxon>Dikarya</taxon>
        <taxon>Basidiomycota</taxon>
        <taxon>Agaricomycotina</taxon>
        <taxon>Agaricomycetes</taxon>
        <taxon>Agaricomycetidae</taxon>
        <taxon>Agaricales</taxon>
        <taxon>Marasmiineae</taxon>
        <taxon>Omphalotaceae</taxon>
        <taxon>Lentinula</taxon>
    </lineage>
</organism>
<dbReference type="Proteomes" id="UP000188533">
    <property type="component" value="Unassembled WGS sequence"/>
</dbReference>
<gene>
    <name evidence="2" type="ORF">LENED_003068</name>
</gene>
<evidence type="ECO:0000313" key="3">
    <source>
        <dbReference type="Proteomes" id="UP000188533"/>
    </source>
</evidence>
<name>A0A1Q3E2T1_LENED</name>